<organism evidence="3 4">
    <name type="scientific">Actinospica durhamensis</name>
    <dbReference type="NCBI Taxonomy" id="1508375"/>
    <lineage>
        <taxon>Bacteria</taxon>
        <taxon>Bacillati</taxon>
        <taxon>Actinomycetota</taxon>
        <taxon>Actinomycetes</taxon>
        <taxon>Catenulisporales</taxon>
        <taxon>Actinospicaceae</taxon>
        <taxon>Actinospica</taxon>
    </lineage>
</organism>
<dbReference type="InterPro" id="IPR015797">
    <property type="entry name" value="NUDIX_hydrolase-like_dom_sf"/>
</dbReference>
<evidence type="ECO:0000259" key="2">
    <source>
        <dbReference type="PROSITE" id="PS51462"/>
    </source>
</evidence>
<keyword evidence="4" id="KW-1185">Reference proteome</keyword>
<comment type="caution">
    <text evidence="3">The sequence shown here is derived from an EMBL/GenBank/DDBJ whole genome shotgun (WGS) entry which is preliminary data.</text>
</comment>
<reference evidence="3" key="1">
    <citation type="submission" date="2021-04" db="EMBL/GenBank/DDBJ databases">
        <title>Genome based classification of Actinospica acidithermotolerans sp. nov., an actinobacterium isolated from an Indonesian hot spring.</title>
        <authorList>
            <person name="Kusuma A.B."/>
            <person name="Putra K.E."/>
            <person name="Nafisah S."/>
            <person name="Loh J."/>
            <person name="Nouioui I."/>
            <person name="Goodfellow M."/>
        </authorList>
    </citation>
    <scope>NUCLEOTIDE SEQUENCE</scope>
    <source>
        <strain evidence="3">CSCA 57</strain>
    </source>
</reference>
<gene>
    <name evidence="3" type="ORF">KDL01_00010</name>
</gene>
<dbReference type="Gene3D" id="3.90.79.10">
    <property type="entry name" value="Nucleoside Triphosphate Pyrophosphohydrolase"/>
    <property type="match status" value="1"/>
</dbReference>
<dbReference type="Proteomes" id="UP000675781">
    <property type="component" value="Unassembled WGS sequence"/>
</dbReference>
<comment type="similarity">
    <text evidence="1">Belongs to the Nudix hydrolase family.</text>
</comment>
<dbReference type="PANTHER" id="PTHR43736">
    <property type="entry name" value="ADP-RIBOSE PYROPHOSPHATASE"/>
    <property type="match status" value="1"/>
</dbReference>
<evidence type="ECO:0000313" key="4">
    <source>
        <dbReference type="Proteomes" id="UP000675781"/>
    </source>
</evidence>
<dbReference type="CDD" id="cd03674">
    <property type="entry name" value="NUDIX_Hydrolase"/>
    <property type="match status" value="1"/>
</dbReference>
<evidence type="ECO:0000313" key="3">
    <source>
        <dbReference type="EMBL" id="MBR7831621.1"/>
    </source>
</evidence>
<evidence type="ECO:0000256" key="1">
    <source>
        <dbReference type="ARBA" id="ARBA00005582"/>
    </source>
</evidence>
<name>A0A941EI01_9ACTN</name>
<proteinExistence type="inferred from homology"/>
<dbReference type="InterPro" id="IPR000086">
    <property type="entry name" value="NUDIX_hydrolase_dom"/>
</dbReference>
<dbReference type="EMBL" id="JAGSOG010000001">
    <property type="protein sequence ID" value="MBR7831621.1"/>
    <property type="molecule type" value="Genomic_DNA"/>
</dbReference>
<dbReference type="SUPFAM" id="SSF55811">
    <property type="entry name" value="Nudix"/>
    <property type="match status" value="1"/>
</dbReference>
<sequence length="182" mass="20235">MTIALEQIGTTVRSYLDRYPSESTVLVPVLDTLAKGFDFTSRRRYPAHVTAGIVLLDDQDRVLQIKHTVLGRWLTPGGHCEPEDKSLVGAALRELAEECGVGAEDIEPVGGEDALPLHIAVHTIPAHEGRNEPLHHHFDFRFAYRAVPGIAVMLNGESSELRWLPYTELAPVDFADHDLPRR</sequence>
<dbReference type="AlphaFoldDB" id="A0A941EI01"/>
<accession>A0A941EI01</accession>
<feature type="domain" description="Nudix hydrolase" evidence="2">
    <location>
        <begin position="46"/>
        <end position="182"/>
    </location>
</feature>
<dbReference type="PROSITE" id="PS51462">
    <property type="entry name" value="NUDIX"/>
    <property type="match status" value="1"/>
</dbReference>
<dbReference type="RefSeq" id="WP_212526155.1">
    <property type="nucleotide sequence ID" value="NZ_JAGSOG010000001.1"/>
</dbReference>
<dbReference type="PANTHER" id="PTHR43736:SF1">
    <property type="entry name" value="DIHYDRONEOPTERIN TRIPHOSPHATE DIPHOSPHATASE"/>
    <property type="match status" value="1"/>
</dbReference>
<dbReference type="Pfam" id="PF00293">
    <property type="entry name" value="NUDIX"/>
    <property type="match status" value="1"/>
</dbReference>
<protein>
    <submittedName>
        <fullName evidence="3">NUDIX domain-containing protein</fullName>
    </submittedName>
</protein>